<dbReference type="PROSITE" id="PS51934">
    <property type="entry name" value="LRAT"/>
    <property type="match status" value="1"/>
</dbReference>
<accession>A0A6J8E3G4</accession>
<evidence type="ECO:0000256" key="1">
    <source>
        <dbReference type="SAM" id="MobiDB-lite"/>
    </source>
</evidence>
<evidence type="ECO:0000259" key="3">
    <source>
        <dbReference type="PROSITE" id="PS51934"/>
    </source>
</evidence>
<dbReference type="AlphaFoldDB" id="A0A6J8E3G4"/>
<dbReference type="Gene3D" id="3.90.1720.10">
    <property type="entry name" value="endopeptidase domain like (from Nostoc punctiforme)"/>
    <property type="match status" value="1"/>
</dbReference>
<keyword evidence="5" id="KW-1185">Reference proteome</keyword>
<evidence type="ECO:0000313" key="4">
    <source>
        <dbReference type="EMBL" id="CAC5414563.1"/>
    </source>
</evidence>
<feature type="region of interest" description="Disordered" evidence="1">
    <location>
        <begin position="286"/>
        <end position="353"/>
    </location>
</feature>
<feature type="region of interest" description="Disordered" evidence="1">
    <location>
        <begin position="423"/>
        <end position="442"/>
    </location>
</feature>
<proteinExistence type="predicted"/>
<reference evidence="4 5" key="1">
    <citation type="submission" date="2020-06" db="EMBL/GenBank/DDBJ databases">
        <authorList>
            <person name="Li R."/>
            <person name="Bekaert M."/>
        </authorList>
    </citation>
    <scope>NUCLEOTIDE SEQUENCE [LARGE SCALE GENOMIC DNA]</scope>
    <source>
        <strain evidence="5">wild</strain>
    </source>
</reference>
<protein>
    <recommendedName>
        <fullName evidence="3">LRAT domain-containing protein</fullName>
    </recommendedName>
</protein>
<gene>
    <name evidence="4" type="ORF">MCOR_47338</name>
</gene>
<evidence type="ECO:0000313" key="5">
    <source>
        <dbReference type="Proteomes" id="UP000507470"/>
    </source>
</evidence>
<dbReference type="EMBL" id="CACVKT020008350">
    <property type="protein sequence ID" value="CAC5414563.1"/>
    <property type="molecule type" value="Genomic_DNA"/>
</dbReference>
<feature type="signal peptide" evidence="2">
    <location>
        <begin position="1"/>
        <end position="15"/>
    </location>
</feature>
<feature type="compositionally biased region" description="Basic and acidic residues" evidence="1">
    <location>
        <begin position="324"/>
        <end position="348"/>
    </location>
</feature>
<evidence type="ECO:0000256" key="2">
    <source>
        <dbReference type="SAM" id="SignalP"/>
    </source>
</evidence>
<organism evidence="4 5">
    <name type="scientific">Mytilus coruscus</name>
    <name type="common">Sea mussel</name>
    <dbReference type="NCBI Taxonomy" id="42192"/>
    <lineage>
        <taxon>Eukaryota</taxon>
        <taxon>Metazoa</taxon>
        <taxon>Spiralia</taxon>
        <taxon>Lophotrochozoa</taxon>
        <taxon>Mollusca</taxon>
        <taxon>Bivalvia</taxon>
        <taxon>Autobranchia</taxon>
        <taxon>Pteriomorphia</taxon>
        <taxon>Mytilida</taxon>
        <taxon>Mytiloidea</taxon>
        <taxon>Mytilidae</taxon>
        <taxon>Mytilinae</taxon>
        <taxon>Mytilus</taxon>
    </lineage>
</organism>
<dbReference type="Proteomes" id="UP000507470">
    <property type="component" value="Unassembled WGS sequence"/>
</dbReference>
<dbReference type="InterPro" id="IPR007053">
    <property type="entry name" value="LRAT_dom"/>
</dbReference>
<dbReference type="OrthoDB" id="6102890at2759"/>
<feature type="compositionally biased region" description="Basic residues" evidence="1">
    <location>
        <begin position="293"/>
        <end position="314"/>
    </location>
</feature>
<dbReference type="PANTHER" id="PTHR34494">
    <property type="entry name" value="PROTEIN CBG25024"/>
    <property type="match status" value="1"/>
</dbReference>
<feature type="compositionally biased region" description="Basic and acidic residues" evidence="1">
    <location>
        <begin position="428"/>
        <end position="439"/>
    </location>
</feature>
<sequence>MYFLYLVIITSMVYGLPTNEDSDARLKFVQEQAKPPVKNVLESILIDRIENWSGECSGFGIPCLMDSQCCSENCENTHREFFYYKFFESKMSDWIPLVAQVKSIVQISAGDEEGAKQTQETFAKRCPIVSQTVSVYQAFNGNMEGAKETQMEFLSMINDTVNSIPIVGHAKGVVHYIAGDKMGGDEAIKSASHTTGTIGGGIAGFGLFGPIGAITGGIAGGAIMDATITTADTLIHDEERPYGYLNQIKQIKENPEDAGQWVDMATSLAFDGLAGHTAGVAYNQQTAKETAKAKKNRNKGKNQKNQKPSTKKLNVKTENNNRNADYKIQKPSDSKNKMSKSKSIESHAKSGKHPVVLSETKVYQETNTLQPSFSVTSAIADFTESTTDAAATMGKVIVASKGILDNSPAGEFLINTLQGSSSARLRQKTTERKDKEVSERPQSFPIPKEMKVMKISQLLRGDHIKYKRLFGYSHHAIVTNVFPESNEYEIVHFQPPSSGNKLKDLPIIRLEIKQLDEACYVLEYNEKDRYLHEATATMAEVIIGYTEEDRITIYSVFSNNCEHLATYCVTGQAYSTQVENGKELVKALVKTGIIAASKSVKRQRENIEAG</sequence>
<feature type="chain" id="PRO_5026735700" description="LRAT domain-containing protein" evidence="2">
    <location>
        <begin position="16"/>
        <end position="610"/>
    </location>
</feature>
<feature type="domain" description="LRAT" evidence="3">
    <location>
        <begin position="464"/>
        <end position="577"/>
    </location>
</feature>
<dbReference type="PANTHER" id="PTHR34494:SF1">
    <property type="entry name" value="PROTEIN CBG25024"/>
    <property type="match status" value="1"/>
</dbReference>
<dbReference type="Pfam" id="PF04970">
    <property type="entry name" value="LRAT"/>
    <property type="match status" value="1"/>
</dbReference>
<keyword evidence="2" id="KW-0732">Signal</keyword>
<name>A0A6J8E3G4_MYTCO</name>